<dbReference type="Pfam" id="PF13456">
    <property type="entry name" value="RVT_3"/>
    <property type="match status" value="1"/>
</dbReference>
<dbReference type="EMBL" id="CM000880">
    <property type="protein sequence ID" value="KQK13390.2"/>
    <property type="molecule type" value="Genomic_DNA"/>
</dbReference>
<dbReference type="GO" id="GO:0003676">
    <property type="term" value="F:nucleic acid binding"/>
    <property type="evidence" value="ECO:0007669"/>
    <property type="project" value="InterPro"/>
</dbReference>
<dbReference type="AlphaFoldDB" id="A0A0Q3N9L0"/>
<evidence type="ECO:0000313" key="4">
    <source>
        <dbReference type="EnsemblPlants" id="KQK13390"/>
    </source>
</evidence>
<proteinExistence type="predicted"/>
<dbReference type="InterPro" id="IPR012337">
    <property type="entry name" value="RNaseH-like_sf"/>
</dbReference>
<dbReference type="InParanoid" id="A0A0Q3N9L0"/>
<organism evidence="3">
    <name type="scientific">Brachypodium distachyon</name>
    <name type="common">Purple false brome</name>
    <name type="synonym">Trachynia distachya</name>
    <dbReference type="NCBI Taxonomy" id="15368"/>
    <lineage>
        <taxon>Eukaryota</taxon>
        <taxon>Viridiplantae</taxon>
        <taxon>Streptophyta</taxon>
        <taxon>Embryophyta</taxon>
        <taxon>Tracheophyta</taxon>
        <taxon>Spermatophyta</taxon>
        <taxon>Magnoliopsida</taxon>
        <taxon>Liliopsida</taxon>
        <taxon>Poales</taxon>
        <taxon>Poaceae</taxon>
        <taxon>BOP clade</taxon>
        <taxon>Pooideae</taxon>
        <taxon>Stipodae</taxon>
        <taxon>Brachypodieae</taxon>
        <taxon>Brachypodium</taxon>
    </lineage>
</organism>
<sequence length="151" mass="16045">MTTHHDLESSSPRTTVAGAPRPREQPKRWFPPPSGHAKINVDAALSKLGNGGSVDAVCRDETGFLLGSSALVFPGISDPVTLEALACREALALAEDLQVTRLRVASDCLEEIKQTSSCFESVSFVHERRTSNLDAHGLASASASLPVGRHT</sequence>
<dbReference type="Proteomes" id="UP000008810">
    <property type="component" value="Chromosome 1"/>
</dbReference>
<name>A0A0Q3N9L0_BRADI</name>
<reference evidence="3 4" key="1">
    <citation type="journal article" date="2010" name="Nature">
        <title>Genome sequencing and analysis of the model grass Brachypodium distachyon.</title>
        <authorList>
            <consortium name="International Brachypodium Initiative"/>
        </authorList>
    </citation>
    <scope>NUCLEOTIDE SEQUENCE [LARGE SCALE GENOMIC DNA]</scope>
    <source>
        <strain evidence="3 4">Bd21</strain>
    </source>
</reference>
<dbReference type="PANTHER" id="PTHR47074">
    <property type="entry name" value="BNAC02G40300D PROTEIN"/>
    <property type="match status" value="1"/>
</dbReference>
<dbReference type="InterPro" id="IPR052929">
    <property type="entry name" value="RNase_H-like_EbsB-rel"/>
</dbReference>
<dbReference type="SUPFAM" id="SSF53098">
    <property type="entry name" value="Ribonuclease H-like"/>
    <property type="match status" value="1"/>
</dbReference>
<evidence type="ECO:0000256" key="1">
    <source>
        <dbReference type="SAM" id="MobiDB-lite"/>
    </source>
</evidence>
<accession>A0A0Q3N9L0</accession>
<evidence type="ECO:0000259" key="2">
    <source>
        <dbReference type="Pfam" id="PF13456"/>
    </source>
</evidence>
<reference evidence="4" key="3">
    <citation type="submission" date="2018-08" db="UniProtKB">
        <authorList>
            <consortium name="EnsemblPlants"/>
        </authorList>
    </citation>
    <scope>IDENTIFICATION</scope>
    <source>
        <strain evidence="4">cv. Bd21</strain>
    </source>
</reference>
<protein>
    <recommendedName>
        <fullName evidence="2">RNase H type-1 domain-containing protein</fullName>
    </recommendedName>
</protein>
<evidence type="ECO:0000313" key="3">
    <source>
        <dbReference type="EMBL" id="KQK13390.2"/>
    </source>
</evidence>
<dbReference type="InterPro" id="IPR044730">
    <property type="entry name" value="RNase_H-like_dom_plant"/>
</dbReference>
<evidence type="ECO:0000313" key="5">
    <source>
        <dbReference type="Proteomes" id="UP000008810"/>
    </source>
</evidence>
<dbReference type="CDD" id="cd06222">
    <property type="entry name" value="RNase_H_like"/>
    <property type="match status" value="1"/>
</dbReference>
<reference evidence="3" key="2">
    <citation type="submission" date="2017-06" db="EMBL/GenBank/DDBJ databases">
        <title>WGS assembly of Brachypodium distachyon.</title>
        <authorList>
            <consortium name="The International Brachypodium Initiative"/>
            <person name="Lucas S."/>
            <person name="Harmon-Smith M."/>
            <person name="Lail K."/>
            <person name="Tice H."/>
            <person name="Grimwood J."/>
            <person name="Bruce D."/>
            <person name="Barry K."/>
            <person name="Shu S."/>
            <person name="Lindquist E."/>
            <person name="Wang M."/>
            <person name="Pitluck S."/>
            <person name="Vogel J.P."/>
            <person name="Garvin D.F."/>
            <person name="Mockler T.C."/>
            <person name="Schmutz J."/>
            <person name="Rokhsar D."/>
            <person name="Bevan M.W."/>
        </authorList>
    </citation>
    <scope>NUCLEOTIDE SEQUENCE</scope>
    <source>
        <strain evidence="3">Bd21</strain>
    </source>
</reference>
<gene>
    <name evidence="3" type="ORF">BRADI_1g09835v3</name>
</gene>
<dbReference type="EnsemblPlants" id="KQK13390">
    <property type="protein sequence ID" value="KQK13390"/>
    <property type="gene ID" value="BRADI_1g09835v3"/>
</dbReference>
<feature type="region of interest" description="Disordered" evidence="1">
    <location>
        <begin position="1"/>
        <end position="34"/>
    </location>
</feature>
<dbReference type="Gramene" id="KQK13390">
    <property type="protein sequence ID" value="KQK13390"/>
    <property type="gene ID" value="BRADI_1g09835v3"/>
</dbReference>
<feature type="domain" description="RNase H type-1" evidence="2">
    <location>
        <begin position="40"/>
        <end position="108"/>
    </location>
</feature>
<dbReference type="InterPro" id="IPR002156">
    <property type="entry name" value="RNaseH_domain"/>
</dbReference>
<keyword evidence="5" id="KW-1185">Reference proteome</keyword>
<dbReference type="GO" id="GO:0004523">
    <property type="term" value="F:RNA-DNA hybrid ribonuclease activity"/>
    <property type="evidence" value="ECO:0007669"/>
    <property type="project" value="InterPro"/>
</dbReference>
<dbReference type="PANTHER" id="PTHR47074:SF73">
    <property type="entry name" value="OS04G0448401 PROTEIN"/>
    <property type="match status" value="1"/>
</dbReference>